<feature type="transmembrane region" description="Helical" evidence="7">
    <location>
        <begin position="106"/>
        <end position="128"/>
    </location>
</feature>
<dbReference type="PANTHER" id="PTHR21377:SF1">
    <property type="entry name" value="PROTEIN FAM210A"/>
    <property type="match status" value="1"/>
</dbReference>
<dbReference type="Proteomes" id="UP000504635">
    <property type="component" value="Unplaced"/>
</dbReference>
<evidence type="ECO:0000256" key="4">
    <source>
        <dbReference type="ARBA" id="ARBA00023054"/>
    </source>
</evidence>
<evidence type="ECO:0000256" key="3">
    <source>
        <dbReference type="ARBA" id="ARBA00022989"/>
    </source>
</evidence>
<keyword evidence="5 7" id="KW-0472">Membrane</keyword>
<accession>A0A6J2Y503</accession>
<feature type="domain" description="DUF1279" evidence="8">
    <location>
        <begin position="97"/>
        <end position="183"/>
    </location>
</feature>
<dbReference type="InParanoid" id="A0A6J2Y503"/>
<keyword evidence="9" id="KW-1185">Reference proteome</keyword>
<dbReference type="PANTHER" id="PTHR21377">
    <property type="entry name" value="PROTEIN FAM210B, MITOCHONDRIAL"/>
    <property type="match status" value="1"/>
</dbReference>
<evidence type="ECO:0000256" key="2">
    <source>
        <dbReference type="ARBA" id="ARBA00022692"/>
    </source>
</evidence>
<keyword evidence="3 7" id="KW-1133">Transmembrane helix</keyword>
<evidence type="ECO:0000313" key="9">
    <source>
        <dbReference type="Proteomes" id="UP000504635"/>
    </source>
</evidence>
<dbReference type="GeneID" id="115884032"/>
<feature type="region of interest" description="Disordered" evidence="6">
    <location>
        <begin position="231"/>
        <end position="273"/>
    </location>
</feature>
<dbReference type="GO" id="GO:0016020">
    <property type="term" value="C:membrane"/>
    <property type="evidence" value="ECO:0007669"/>
    <property type="project" value="UniProtKB-SubCell"/>
</dbReference>
<evidence type="ECO:0000256" key="6">
    <source>
        <dbReference type="SAM" id="MobiDB-lite"/>
    </source>
</evidence>
<evidence type="ECO:0000256" key="5">
    <source>
        <dbReference type="ARBA" id="ARBA00023136"/>
    </source>
</evidence>
<dbReference type="RefSeq" id="XP_030758331.1">
    <property type="nucleotide sequence ID" value="XM_030902471.1"/>
</dbReference>
<evidence type="ECO:0000313" key="10">
    <source>
        <dbReference type="RefSeq" id="XP_030758331.1"/>
    </source>
</evidence>
<dbReference type="Pfam" id="PF06916">
    <property type="entry name" value="FAM210A-B_dom"/>
    <property type="match status" value="1"/>
</dbReference>
<proteinExistence type="predicted"/>
<evidence type="ECO:0000256" key="1">
    <source>
        <dbReference type="ARBA" id="ARBA00004167"/>
    </source>
</evidence>
<gene>
    <name evidence="10" type="primary">LOC115884032</name>
</gene>
<dbReference type="KEGG" id="soy:115884032"/>
<evidence type="ECO:0000259" key="8">
    <source>
        <dbReference type="Pfam" id="PF06916"/>
    </source>
</evidence>
<feature type="compositionally biased region" description="Basic and acidic residues" evidence="6">
    <location>
        <begin position="256"/>
        <end position="273"/>
    </location>
</feature>
<keyword evidence="4" id="KW-0175">Coiled coil</keyword>
<dbReference type="FunCoup" id="A0A6J2Y503">
    <property type="interactions" value="450"/>
</dbReference>
<dbReference type="AlphaFoldDB" id="A0A6J2Y503"/>
<name>A0A6J2Y503_SITOR</name>
<dbReference type="GO" id="GO:0005739">
    <property type="term" value="C:mitochondrion"/>
    <property type="evidence" value="ECO:0007669"/>
    <property type="project" value="TreeGrafter"/>
</dbReference>
<dbReference type="InterPro" id="IPR009688">
    <property type="entry name" value="FAM210A/B-like_dom"/>
</dbReference>
<keyword evidence="2 7" id="KW-0812">Transmembrane</keyword>
<feature type="compositionally biased region" description="Low complexity" evidence="6">
    <location>
        <begin position="243"/>
        <end position="255"/>
    </location>
</feature>
<evidence type="ECO:0000256" key="7">
    <source>
        <dbReference type="SAM" id="Phobius"/>
    </source>
</evidence>
<comment type="subcellular location">
    <subcellularLocation>
        <location evidence="1">Membrane</location>
        <topology evidence="1">Single-pass membrane protein</topology>
    </subcellularLocation>
</comment>
<protein>
    <submittedName>
        <fullName evidence="10">Uncharacterized protein C18orf19 homolog A-like</fullName>
    </submittedName>
</protein>
<dbReference type="OrthoDB" id="5874039at2759"/>
<dbReference type="InterPro" id="IPR045866">
    <property type="entry name" value="FAM210A/B-like"/>
</dbReference>
<feature type="compositionally biased region" description="Basic and acidic residues" evidence="6">
    <location>
        <begin position="231"/>
        <end position="242"/>
    </location>
</feature>
<sequence length="273" mass="31058">MSLVVTRILFKGTFRAQLFTNGIKKPYCALLFPNFKVNFNENAYSSIRYVPKPCLSKLHSTCSPISPKVRQFSSNVDDGKKNDNEDTEDKKKLSLFQRFKQMYKDYWYVLVPVHIVTSVAWFGGFYYLAYSGVDIPALLELMNFSEKIVNSMRNSSMGYVAIAYALYKIVTPLRYAVTLGGTTVTIQYLKKLGYIKPMPTDRLKKMYSDTKEGIKGKKENLMVSVKESVKETKEGIQEKRDSIVSSVQKSSTSIKSMKDKVISHSSTDRSSKP</sequence>
<reference evidence="10" key="1">
    <citation type="submission" date="2025-08" db="UniProtKB">
        <authorList>
            <consortium name="RefSeq"/>
        </authorList>
    </citation>
    <scope>IDENTIFICATION</scope>
    <source>
        <tissue evidence="10">Gonads</tissue>
    </source>
</reference>
<organism evidence="9 10">
    <name type="scientific">Sitophilus oryzae</name>
    <name type="common">Rice weevil</name>
    <name type="synonym">Curculio oryzae</name>
    <dbReference type="NCBI Taxonomy" id="7048"/>
    <lineage>
        <taxon>Eukaryota</taxon>
        <taxon>Metazoa</taxon>
        <taxon>Ecdysozoa</taxon>
        <taxon>Arthropoda</taxon>
        <taxon>Hexapoda</taxon>
        <taxon>Insecta</taxon>
        <taxon>Pterygota</taxon>
        <taxon>Neoptera</taxon>
        <taxon>Endopterygota</taxon>
        <taxon>Coleoptera</taxon>
        <taxon>Polyphaga</taxon>
        <taxon>Cucujiformia</taxon>
        <taxon>Curculionidae</taxon>
        <taxon>Dryophthorinae</taxon>
        <taxon>Sitophilus</taxon>
    </lineage>
</organism>